<feature type="domain" description="Archaeal Nre C-terminal" evidence="3">
    <location>
        <begin position="296"/>
        <end position="402"/>
    </location>
</feature>
<dbReference type="PANTHER" id="PTHR38136">
    <property type="entry name" value="DNA REPAIR PROTEIN"/>
    <property type="match status" value="1"/>
</dbReference>
<accession>A0ABD4ZAV3</accession>
<keyword evidence="5" id="KW-1185">Reference proteome</keyword>
<protein>
    <recommendedName>
        <fullName evidence="1">DNA repair protein</fullName>
    </recommendedName>
</protein>
<dbReference type="Pfam" id="PF04895">
    <property type="entry name" value="Nre_C"/>
    <property type="match status" value="1"/>
</dbReference>
<sequence length="407" mass="46327">MSSSLCVLCRGTKYLCGKAYCPILAKTRVLYKVAKVSDELFGSSPPSIFVGRIGYPTVFAGPMAPMETGETSIYDFPELWVSKPIDDIVSMRLGLFLGRKTVSVKNVDDRFVQDLQQLVLVLRPVDIEMKFAKKPTGFSFSEYEPPMGPRAPIEKLKIVSMPSTARVVERVYSDVDVSATDAVIELYRGGVPVSQIQKIFSVGALGNAKRRRLVPTRWAITAVDDIISKHLINERIRFFKHLSEIQVFVRMYAKNLFISILVPGEWSFEWMEAWFPNSTWNPGGVEVAIEGDYEFFKPREDYASIGGCYYASRLATAEYLNKISRQAIAIVLREIYPGFDIPIGVWFVREQLRAMYSQQPYRVSSLEEALKIVDKYSALGSKTWVKKSRLLTFLLKNKKLDLYFNFR</sequence>
<gene>
    <name evidence="4" type="ORF">QPL79_08620</name>
</gene>
<keyword evidence="1" id="KW-0234">DNA repair</keyword>
<dbReference type="RefSeq" id="WP_285274411.1">
    <property type="nucleotide sequence ID" value="NZ_JASNVW010000008.1"/>
</dbReference>
<dbReference type="InterPro" id="IPR006978">
    <property type="entry name" value="Nre_N"/>
</dbReference>
<dbReference type="Proteomes" id="UP001529235">
    <property type="component" value="Unassembled WGS sequence"/>
</dbReference>
<dbReference type="EMBL" id="JASNVW010000008">
    <property type="protein sequence ID" value="MDK6029425.1"/>
    <property type="molecule type" value="Genomic_DNA"/>
</dbReference>
<dbReference type="InterPro" id="IPR006979">
    <property type="entry name" value="Nre_C"/>
</dbReference>
<evidence type="ECO:0000313" key="5">
    <source>
        <dbReference type="Proteomes" id="UP001529235"/>
    </source>
</evidence>
<evidence type="ECO:0000259" key="3">
    <source>
        <dbReference type="Pfam" id="PF04895"/>
    </source>
</evidence>
<keyword evidence="1" id="KW-0227">DNA damage</keyword>
<feature type="domain" description="Archaeal Nre N-terminal" evidence="2">
    <location>
        <begin position="15"/>
        <end position="281"/>
    </location>
</feature>
<proteinExistence type="inferred from homology"/>
<comment type="function">
    <text evidence="1">Involved in DNA damage repair.</text>
</comment>
<evidence type="ECO:0000313" key="4">
    <source>
        <dbReference type="EMBL" id="MDK6029425.1"/>
    </source>
</evidence>
<evidence type="ECO:0000259" key="2">
    <source>
        <dbReference type="Pfam" id="PF04894"/>
    </source>
</evidence>
<dbReference type="PANTHER" id="PTHR38136:SF2">
    <property type="entry name" value="DNA REPAIR PROTEIN"/>
    <property type="match status" value="1"/>
</dbReference>
<comment type="similarity">
    <text evidence="1">Belongs to the Nre family.</text>
</comment>
<dbReference type="GO" id="GO:0006281">
    <property type="term" value="P:DNA repair"/>
    <property type="evidence" value="ECO:0007669"/>
    <property type="project" value="UniProtKB-UniRule"/>
</dbReference>
<evidence type="ECO:0000256" key="1">
    <source>
        <dbReference type="HAMAP-Rule" id="MF_02096"/>
    </source>
</evidence>
<dbReference type="Pfam" id="PF04894">
    <property type="entry name" value="Nre_N"/>
    <property type="match status" value="1"/>
</dbReference>
<dbReference type="HAMAP" id="MF_02096">
    <property type="entry name" value="Nre"/>
    <property type="match status" value="1"/>
</dbReference>
<reference evidence="4 5" key="1">
    <citation type="submission" date="2023-05" db="EMBL/GenBank/DDBJ databases">
        <title>A new hyperthermophilic archaea 'Ignisphaera cupida' sp. nov. and description of the family 'Ignisphaeraceae' fam. nov.</title>
        <authorList>
            <person name="Podosokorskaya O.A."/>
            <person name="Elcheninov A.G."/>
            <person name="Klukina A."/>
            <person name="Merkel A.Y."/>
        </authorList>
    </citation>
    <scope>NUCLEOTIDE SEQUENCE [LARGE SCALE GENOMIC DNA]</scope>
    <source>
        <strain evidence="4 5">4213-co</strain>
    </source>
</reference>
<organism evidence="4 5">
    <name type="scientific">Ignisphaera cupida</name>
    <dbReference type="NCBI Taxonomy" id="3050454"/>
    <lineage>
        <taxon>Archaea</taxon>
        <taxon>Thermoproteota</taxon>
        <taxon>Thermoprotei</taxon>
        <taxon>Desulfurococcales</taxon>
        <taxon>Desulfurococcaceae</taxon>
        <taxon>Ignisphaera</taxon>
    </lineage>
</organism>
<dbReference type="InterPro" id="IPR033167">
    <property type="entry name" value="Nre"/>
</dbReference>
<dbReference type="AlphaFoldDB" id="A0ABD4ZAV3"/>
<comment type="caution">
    <text evidence="4">The sequence shown here is derived from an EMBL/GenBank/DDBJ whole genome shotgun (WGS) entry which is preliminary data.</text>
</comment>
<comment type="caution">
    <text evidence="1">Lacks conserved residue(s) required for the propagation of feature annotation.</text>
</comment>
<name>A0ABD4ZAV3_9CREN</name>